<evidence type="ECO:0000313" key="11">
    <source>
        <dbReference type="EMBL" id="KAG8479979.1"/>
    </source>
</evidence>
<dbReference type="Gene3D" id="3.40.50.300">
    <property type="entry name" value="P-loop containing nucleotide triphosphate hydrolases"/>
    <property type="match status" value="2"/>
</dbReference>
<keyword evidence="2" id="KW-0547">Nucleotide-binding</keyword>
<gene>
    <name evidence="11" type="ORF">CXB51_024997</name>
</gene>
<feature type="domain" description="Helicase C-terminal" evidence="9">
    <location>
        <begin position="344"/>
        <end position="499"/>
    </location>
</feature>
<keyword evidence="5" id="KW-0067">ATP-binding</keyword>
<proteinExistence type="predicted"/>
<dbReference type="EMBL" id="JAHUZN010000010">
    <property type="protein sequence ID" value="KAG8479979.1"/>
    <property type="molecule type" value="Genomic_DNA"/>
</dbReference>
<dbReference type="PANTHER" id="PTHR47958">
    <property type="entry name" value="ATP-DEPENDENT RNA HELICASE DBP3"/>
    <property type="match status" value="1"/>
</dbReference>
<keyword evidence="4" id="KW-0347">Helicase</keyword>
<dbReference type="InterPro" id="IPR027417">
    <property type="entry name" value="P-loop_NTPase"/>
</dbReference>
<dbReference type="GO" id="GO:0016787">
    <property type="term" value="F:hydrolase activity"/>
    <property type="evidence" value="ECO:0007669"/>
    <property type="project" value="UniProtKB-KW"/>
</dbReference>
<evidence type="ECO:0000256" key="5">
    <source>
        <dbReference type="ARBA" id="ARBA00022840"/>
    </source>
</evidence>
<dbReference type="CDD" id="cd18787">
    <property type="entry name" value="SF2_C_DEAD"/>
    <property type="match status" value="1"/>
</dbReference>
<dbReference type="SUPFAM" id="SSF52540">
    <property type="entry name" value="P-loop containing nucleoside triphosphate hydrolases"/>
    <property type="match status" value="2"/>
</dbReference>
<comment type="caution">
    <text evidence="11">The sequence shown here is derived from an EMBL/GenBank/DDBJ whole genome shotgun (WGS) entry which is preliminary data.</text>
</comment>
<dbReference type="Proteomes" id="UP000701853">
    <property type="component" value="Chromosome 10"/>
</dbReference>
<evidence type="ECO:0000313" key="12">
    <source>
        <dbReference type="Proteomes" id="UP000701853"/>
    </source>
</evidence>
<reference evidence="11 12" key="1">
    <citation type="journal article" date="2021" name="bioRxiv">
        <title>The Gossypium anomalum genome as a resource for cotton improvement and evolutionary analysis of hybrid incompatibility.</title>
        <authorList>
            <person name="Grover C.E."/>
            <person name="Yuan D."/>
            <person name="Arick M.A."/>
            <person name="Miller E.R."/>
            <person name="Hu G."/>
            <person name="Peterson D.G."/>
            <person name="Wendel J.F."/>
            <person name="Udall J.A."/>
        </authorList>
    </citation>
    <scope>NUCLEOTIDE SEQUENCE [LARGE SCALE GENOMIC DNA]</scope>
    <source>
        <strain evidence="11">JFW-Udall</strain>
        <tissue evidence="11">Leaf</tissue>
    </source>
</reference>
<dbReference type="SMART" id="SM00490">
    <property type="entry name" value="HELICc"/>
    <property type="match status" value="1"/>
</dbReference>
<dbReference type="InterPro" id="IPR011545">
    <property type="entry name" value="DEAD/DEAH_box_helicase_dom"/>
</dbReference>
<feature type="domain" description="Helicase ATP-binding" evidence="8">
    <location>
        <begin position="118"/>
        <end position="315"/>
    </location>
</feature>
<dbReference type="Pfam" id="PF00270">
    <property type="entry name" value="DEAD"/>
    <property type="match status" value="1"/>
</dbReference>
<dbReference type="PROSITE" id="PS51195">
    <property type="entry name" value="Q_MOTIF"/>
    <property type="match status" value="1"/>
</dbReference>
<accession>A0A8J6CPK6</accession>
<evidence type="ECO:0000256" key="4">
    <source>
        <dbReference type="ARBA" id="ARBA00022806"/>
    </source>
</evidence>
<dbReference type="GO" id="GO:0003724">
    <property type="term" value="F:RNA helicase activity"/>
    <property type="evidence" value="ECO:0007669"/>
    <property type="project" value="UniProtKB-EC"/>
</dbReference>
<feature type="domain" description="DEAD-box RNA helicase Q" evidence="10">
    <location>
        <begin position="84"/>
        <end position="113"/>
    </location>
</feature>
<dbReference type="PROSITE" id="PS51194">
    <property type="entry name" value="HELICASE_CTER"/>
    <property type="match status" value="1"/>
</dbReference>
<evidence type="ECO:0000256" key="3">
    <source>
        <dbReference type="ARBA" id="ARBA00022801"/>
    </source>
</evidence>
<evidence type="ECO:0000256" key="7">
    <source>
        <dbReference type="PROSITE-ProRule" id="PRU00552"/>
    </source>
</evidence>
<feature type="short sequence motif" description="Q motif" evidence="7">
    <location>
        <begin position="84"/>
        <end position="113"/>
    </location>
</feature>
<dbReference type="OrthoDB" id="10265785at2759"/>
<dbReference type="InterPro" id="IPR001650">
    <property type="entry name" value="Helicase_C-like"/>
</dbReference>
<dbReference type="InterPro" id="IPR014014">
    <property type="entry name" value="RNA_helicase_DEAD_Q_motif"/>
</dbReference>
<evidence type="ECO:0000259" key="8">
    <source>
        <dbReference type="PROSITE" id="PS51192"/>
    </source>
</evidence>
<keyword evidence="6" id="KW-0694">RNA-binding</keyword>
<dbReference type="EC" id="3.6.4.13" evidence="1"/>
<dbReference type="SMART" id="SM00487">
    <property type="entry name" value="DEXDc"/>
    <property type="match status" value="1"/>
</dbReference>
<evidence type="ECO:0000256" key="2">
    <source>
        <dbReference type="ARBA" id="ARBA00022741"/>
    </source>
</evidence>
<keyword evidence="3" id="KW-0378">Hydrolase</keyword>
<dbReference type="AlphaFoldDB" id="A0A8J6CPK6"/>
<dbReference type="InterPro" id="IPR014001">
    <property type="entry name" value="Helicase_ATP-bd"/>
</dbReference>
<name>A0A8J6CPK6_9ROSI</name>
<evidence type="ECO:0000256" key="1">
    <source>
        <dbReference type="ARBA" id="ARBA00012552"/>
    </source>
</evidence>
<protein>
    <recommendedName>
        <fullName evidence="1">RNA helicase</fullName>
        <ecNumber evidence="1">3.6.4.13</ecNumber>
    </recommendedName>
</protein>
<dbReference type="GO" id="GO:0003723">
    <property type="term" value="F:RNA binding"/>
    <property type="evidence" value="ECO:0007669"/>
    <property type="project" value="UniProtKB-KW"/>
</dbReference>
<evidence type="ECO:0000259" key="9">
    <source>
        <dbReference type="PROSITE" id="PS51194"/>
    </source>
</evidence>
<evidence type="ECO:0000259" key="10">
    <source>
        <dbReference type="PROSITE" id="PS51195"/>
    </source>
</evidence>
<organism evidence="11 12">
    <name type="scientific">Gossypium anomalum</name>
    <dbReference type="NCBI Taxonomy" id="47600"/>
    <lineage>
        <taxon>Eukaryota</taxon>
        <taxon>Viridiplantae</taxon>
        <taxon>Streptophyta</taxon>
        <taxon>Embryophyta</taxon>
        <taxon>Tracheophyta</taxon>
        <taxon>Spermatophyta</taxon>
        <taxon>Magnoliopsida</taxon>
        <taxon>eudicotyledons</taxon>
        <taxon>Gunneridae</taxon>
        <taxon>Pentapetalae</taxon>
        <taxon>rosids</taxon>
        <taxon>malvids</taxon>
        <taxon>Malvales</taxon>
        <taxon>Malvaceae</taxon>
        <taxon>Malvoideae</taxon>
        <taxon>Gossypium</taxon>
    </lineage>
</organism>
<dbReference type="GO" id="GO:0005524">
    <property type="term" value="F:ATP binding"/>
    <property type="evidence" value="ECO:0007669"/>
    <property type="project" value="UniProtKB-KW"/>
</dbReference>
<keyword evidence="12" id="KW-1185">Reference proteome</keyword>
<dbReference type="Pfam" id="PF00271">
    <property type="entry name" value="Helicase_C"/>
    <property type="match status" value="1"/>
</dbReference>
<evidence type="ECO:0000256" key="6">
    <source>
        <dbReference type="ARBA" id="ARBA00022884"/>
    </source>
</evidence>
<sequence>MAATAADSATPTISAADMTTHLAYLKHDAVEEPSSSSKSEEKIASEIEIGNLTINESNNKFFHDPESSNIKTITSGDTPYVSAFTFEELNLLPELLKGLYVEMKYEKPRKIQAISLPMILNPPYLDLIAQAHNGSGKTACFTLGMLSRIDPKLKAPQAFCICPTRELAIQNLEVLRKMGKYSGITSECAIRAGFGNEIHKVKKQSIRPPITSQIVIGTPGTIIHRIRANKLSLSYLKILCWMRLITCLQSIDFPSLISMFVGRSIMEDGCKNDSVQIMNKIRCVNPQCQVLFFSATFNETVKEFAAKIVKGNHNQLFVKKEELSLQSVKQYKVNCPDELAKVMVIKDRILEFGERVGQTIIFVRTRNSAITLHRSLVEIGYDVTTIQGALMQEDRDKIVKEFKDGLTQVLISTDLLARGFDQDQVNLVINYDLPVKHNHPTEPDCEVYMHRIGRAGRFGRKGAVFNLLCGDADEKLVTKIEKHFGTEIAEVPDWRNEEDFVVALRSAGLL</sequence>
<dbReference type="PROSITE" id="PS51192">
    <property type="entry name" value="HELICASE_ATP_BIND_1"/>
    <property type="match status" value="1"/>
</dbReference>